<feature type="transmembrane region" description="Helical" evidence="8">
    <location>
        <begin position="213"/>
        <end position="242"/>
    </location>
</feature>
<feature type="transmembrane region" description="Helical" evidence="8">
    <location>
        <begin position="534"/>
        <end position="552"/>
    </location>
</feature>
<evidence type="ECO:0000256" key="4">
    <source>
        <dbReference type="ARBA" id="ARBA00022692"/>
    </source>
</evidence>
<evidence type="ECO:0000313" key="11">
    <source>
        <dbReference type="EMBL" id="KAF1920023.1"/>
    </source>
</evidence>
<dbReference type="Pfam" id="PF03522">
    <property type="entry name" value="SLC12"/>
    <property type="match status" value="2"/>
</dbReference>
<feature type="compositionally biased region" description="Polar residues" evidence="7">
    <location>
        <begin position="1028"/>
        <end position="1037"/>
    </location>
</feature>
<feature type="compositionally biased region" description="Low complexity" evidence="7">
    <location>
        <begin position="1048"/>
        <end position="1058"/>
    </location>
</feature>
<feature type="domain" description="Amino acid permease/ SLC12A" evidence="9">
    <location>
        <begin position="140"/>
        <end position="591"/>
    </location>
</feature>
<dbReference type="Gene3D" id="1.20.1740.10">
    <property type="entry name" value="Amino acid/polyamine transporter I"/>
    <property type="match status" value="1"/>
</dbReference>
<feature type="compositionally biased region" description="Acidic residues" evidence="7">
    <location>
        <begin position="1061"/>
        <end position="1073"/>
    </location>
</feature>
<dbReference type="GO" id="GO:0034486">
    <property type="term" value="P:vacuolar transmembrane transport"/>
    <property type="evidence" value="ECO:0007669"/>
    <property type="project" value="TreeGrafter"/>
</dbReference>
<feature type="region of interest" description="Disordered" evidence="7">
    <location>
        <begin position="1236"/>
        <end position="1274"/>
    </location>
</feature>
<feature type="transmembrane region" description="Helical" evidence="8">
    <location>
        <begin position="263"/>
        <end position="285"/>
    </location>
</feature>
<dbReference type="GO" id="GO:0005774">
    <property type="term" value="C:vacuolar membrane"/>
    <property type="evidence" value="ECO:0007669"/>
    <property type="project" value="TreeGrafter"/>
</dbReference>
<feature type="compositionally biased region" description="Polar residues" evidence="7">
    <location>
        <begin position="709"/>
        <end position="718"/>
    </location>
</feature>
<name>A0A6A5QX59_AMPQU</name>
<evidence type="ECO:0000256" key="6">
    <source>
        <dbReference type="ARBA" id="ARBA00023136"/>
    </source>
</evidence>
<proteinExistence type="inferred from homology"/>
<evidence type="ECO:0000313" key="12">
    <source>
        <dbReference type="Proteomes" id="UP000800096"/>
    </source>
</evidence>
<evidence type="ECO:0000256" key="7">
    <source>
        <dbReference type="SAM" id="MobiDB-lite"/>
    </source>
</evidence>
<feature type="compositionally biased region" description="Low complexity" evidence="7">
    <location>
        <begin position="1260"/>
        <end position="1274"/>
    </location>
</feature>
<feature type="compositionally biased region" description="Low complexity" evidence="7">
    <location>
        <begin position="1156"/>
        <end position="1174"/>
    </location>
</feature>
<dbReference type="Proteomes" id="UP000800096">
    <property type="component" value="Unassembled WGS sequence"/>
</dbReference>
<feature type="region of interest" description="Disordered" evidence="7">
    <location>
        <begin position="98"/>
        <end position="127"/>
    </location>
</feature>
<feature type="compositionally biased region" description="Polar residues" evidence="7">
    <location>
        <begin position="1236"/>
        <end position="1259"/>
    </location>
</feature>
<dbReference type="GO" id="GO:0055075">
    <property type="term" value="P:potassium ion homeostasis"/>
    <property type="evidence" value="ECO:0007669"/>
    <property type="project" value="TreeGrafter"/>
</dbReference>
<dbReference type="FunFam" id="1.20.1740.10:FF:000013">
    <property type="entry name" value="Solute carrier family 12 member"/>
    <property type="match status" value="1"/>
</dbReference>
<feature type="transmembrane region" description="Helical" evidence="8">
    <location>
        <begin position="361"/>
        <end position="383"/>
    </location>
</feature>
<keyword evidence="4 8" id="KW-0812">Transmembrane</keyword>
<keyword evidence="12" id="KW-1185">Reference proteome</keyword>
<feature type="transmembrane region" description="Helical" evidence="8">
    <location>
        <begin position="167"/>
        <end position="193"/>
    </location>
</feature>
<dbReference type="InterPro" id="IPR004842">
    <property type="entry name" value="SLC12A_fam"/>
</dbReference>
<keyword evidence="5 8" id="KW-1133">Transmembrane helix</keyword>
<evidence type="ECO:0000259" key="10">
    <source>
        <dbReference type="Pfam" id="PF03522"/>
    </source>
</evidence>
<dbReference type="EMBL" id="ML979132">
    <property type="protein sequence ID" value="KAF1920023.1"/>
    <property type="molecule type" value="Genomic_DNA"/>
</dbReference>
<evidence type="ECO:0000256" key="5">
    <source>
        <dbReference type="ARBA" id="ARBA00022989"/>
    </source>
</evidence>
<feature type="domain" description="SLC12A transporter C-terminal" evidence="10">
    <location>
        <begin position="1294"/>
        <end position="1357"/>
    </location>
</feature>
<feature type="transmembrane region" description="Helical" evidence="8">
    <location>
        <begin position="478"/>
        <end position="497"/>
    </location>
</feature>
<gene>
    <name evidence="11" type="ORF">BDU57DRAFT_583553</name>
</gene>
<evidence type="ECO:0000256" key="3">
    <source>
        <dbReference type="ARBA" id="ARBA00022448"/>
    </source>
</evidence>
<dbReference type="GO" id="GO:0055064">
    <property type="term" value="P:chloride ion homeostasis"/>
    <property type="evidence" value="ECO:0007669"/>
    <property type="project" value="TreeGrafter"/>
</dbReference>
<reference evidence="11" key="1">
    <citation type="journal article" date="2020" name="Stud. Mycol.">
        <title>101 Dothideomycetes genomes: a test case for predicting lifestyles and emergence of pathogens.</title>
        <authorList>
            <person name="Haridas S."/>
            <person name="Albert R."/>
            <person name="Binder M."/>
            <person name="Bloem J."/>
            <person name="Labutti K."/>
            <person name="Salamov A."/>
            <person name="Andreopoulos B."/>
            <person name="Baker S."/>
            <person name="Barry K."/>
            <person name="Bills G."/>
            <person name="Bluhm B."/>
            <person name="Cannon C."/>
            <person name="Castanera R."/>
            <person name="Culley D."/>
            <person name="Daum C."/>
            <person name="Ezra D."/>
            <person name="Gonzalez J."/>
            <person name="Henrissat B."/>
            <person name="Kuo A."/>
            <person name="Liang C."/>
            <person name="Lipzen A."/>
            <person name="Lutzoni F."/>
            <person name="Magnuson J."/>
            <person name="Mondo S."/>
            <person name="Nolan M."/>
            <person name="Ohm R."/>
            <person name="Pangilinan J."/>
            <person name="Park H.-J."/>
            <person name="Ramirez L."/>
            <person name="Alfaro M."/>
            <person name="Sun H."/>
            <person name="Tritt A."/>
            <person name="Yoshinaga Y."/>
            <person name="Zwiers L.-H."/>
            <person name="Turgeon B."/>
            <person name="Goodwin S."/>
            <person name="Spatafora J."/>
            <person name="Crous P."/>
            <person name="Grigoriev I."/>
        </authorList>
    </citation>
    <scope>NUCLEOTIDE SEQUENCE</scope>
    <source>
        <strain evidence="11">HMLAC05119</strain>
    </source>
</reference>
<feature type="region of interest" description="Disordered" evidence="7">
    <location>
        <begin position="1"/>
        <end position="73"/>
    </location>
</feature>
<accession>A0A6A5QX59</accession>
<evidence type="ECO:0000256" key="8">
    <source>
        <dbReference type="SAM" id="Phobius"/>
    </source>
</evidence>
<comment type="subcellular location">
    <subcellularLocation>
        <location evidence="1">Membrane</location>
        <topology evidence="1">Multi-pass membrane protein</topology>
    </subcellularLocation>
</comment>
<feature type="compositionally biased region" description="Polar residues" evidence="7">
    <location>
        <begin position="55"/>
        <end position="66"/>
    </location>
</feature>
<evidence type="ECO:0000256" key="1">
    <source>
        <dbReference type="ARBA" id="ARBA00004141"/>
    </source>
</evidence>
<evidence type="ECO:0000256" key="2">
    <source>
        <dbReference type="ARBA" id="ARBA00010593"/>
    </source>
</evidence>
<dbReference type="Pfam" id="PF00324">
    <property type="entry name" value="AA_permease"/>
    <property type="match status" value="1"/>
</dbReference>
<feature type="region of interest" description="Disordered" evidence="7">
    <location>
        <begin position="698"/>
        <end position="743"/>
    </location>
</feature>
<dbReference type="GO" id="GO:0006884">
    <property type="term" value="P:cell volume homeostasis"/>
    <property type="evidence" value="ECO:0007669"/>
    <property type="project" value="TreeGrafter"/>
</dbReference>
<feature type="region of interest" description="Disordered" evidence="7">
    <location>
        <begin position="1111"/>
        <end position="1187"/>
    </location>
</feature>
<sequence length="1361" mass="147801">MTDAGDGARTTRRLPPRTRANFAARTARDDTARLHRRSFAQHSPQPTEATPLRPDSSNARHSQDAMTNDGAVVDTDDPASFLSSLKAWLPRVFGFSNSDPSKPSSRHGKRQSNREAAKPRPGAFPRPVGGNAKLGTFAGVFVPVTLNVLSILMFLRFGFILGQAGLVGMMGMLTAGYLINLLTVMSISAIATNGTVRGGGAYYLISRSLGPEFGGAIGLVFYLGTVFSTSLNAVGLVDCLIVNFGKVEGAMSQWLPQSYWWQFLWATIVLAFCTLVCLAGSGLFARASNGLLIVLLIAIELCAIIYFPILPKALLAAQSKVTRTSRTCSAFSSPLQEAYLRNGASMSGDLKHPSKAIPKGTLYGLGLTFCLYTVVIVALAASVNRETFYGNANVIQLTNISGVVILLGELSTAIFSVLMGVVGSSKLLQALARDHLIPGISMFGQGTKTADEPIYAIFITYAIAQVTMFANINQIASFITMTYLMTFLVTNLACFLLKIGSAPNFRPSFQFFNSYTAAVGTVVCGGTMFFVDGVYASGCVALLMIVFLLIHYSTAPKPWGDVSQGLIYHQVRKYLLRLRQEHVKFWRPQILLLVNDPRRQYKLIQFCNSLKKGGLFVLGHVIVSQNFAEAVPEARQQQQTWTRYIDFSKIKAFVNIAISPVVEWGARNLVLGAGLGSMRPNIVVMGFYNLSELRQTQPLSHIPSPQPSRPSSKATNHSISRKATQAAAKRRQTGSMQGMLPTDAMKPEDAIGIKSYVTIVEDLVLRLQANVAVAKGFKDLEVPSTKPSTKQRALSMVGLANKELEDSSKSYIDLWPIQMSAELGAVDGPIRKNVLTTNFDTYTLILQLGCILHMVPSWKRMYMLRVCVFVEYETDVEEERERVSTLLKNLRMQAEVLVFWLANGSLKMYEVIVNGRDDDAFDQTSRDVDLSLEDECWWQDIKRLRQPAGLSASQELAYATDILEAITQWPTATFQHGRRETKPKRFSALQKMLRKAKHRASVGDCSETGATAGLHSQELPLHLAMDSDSGSLKSSNGRNDDADDEAVASESEAAMSGSNLDEYDLDASSDESDGSNSRRPGFIMKRARTVAVGGSPFLSRKLDLRKAIWKGSPKGTSMDQDRLSLESVTPLRPHYGAASSETAITKAGRKTKKAHSAASSSSQLSSSSRGRALAPHPPIGEYSSLKFTSKPVPRTAVAREEAPGPSIMFVETPSPATMRKKDPIAKATVCPAQLAATASQPPSANVSAPDSPMTSATNLPTASPHAVSPASPASGFPAQQAIPLSFNDLPCRAQHLILNELIRQQSDDTAVIFTTLPSPSDGTCESESESVKYISDLEVLCEGLPPVLLVHSNSMTVTMNL</sequence>
<keyword evidence="6 8" id="KW-0472">Membrane</keyword>
<feature type="region of interest" description="Disordered" evidence="7">
    <location>
        <begin position="1026"/>
        <end position="1081"/>
    </location>
</feature>
<feature type="transmembrane region" description="Helical" evidence="8">
    <location>
        <begin position="509"/>
        <end position="528"/>
    </location>
</feature>
<feature type="transmembrane region" description="Helical" evidence="8">
    <location>
        <begin position="291"/>
        <end position="310"/>
    </location>
</feature>
<feature type="domain" description="SLC12A transporter C-terminal" evidence="10">
    <location>
        <begin position="602"/>
        <end position="688"/>
    </location>
</feature>
<organism evidence="11 12">
    <name type="scientific">Ampelomyces quisqualis</name>
    <name type="common">Powdery mildew agent</name>
    <dbReference type="NCBI Taxonomy" id="50730"/>
    <lineage>
        <taxon>Eukaryota</taxon>
        <taxon>Fungi</taxon>
        <taxon>Dikarya</taxon>
        <taxon>Ascomycota</taxon>
        <taxon>Pezizomycotina</taxon>
        <taxon>Dothideomycetes</taxon>
        <taxon>Pleosporomycetidae</taxon>
        <taxon>Pleosporales</taxon>
        <taxon>Pleosporineae</taxon>
        <taxon>Phaeosphaeriaceae</taxon>
        <taxon>Ampelomyces</taxon>
    </lineage>
</organism>
<feature type="transmembrane region" description="Helical" evidence="8">
    <location>
        <begin position="134"/>
        <end position="155"/>
    </location>
</feature>
<keyword evidence="3" id="KW-0813">Transport</keyword>
<dbReference type="GO" id="GO:0015379">
    <property type="term" value="F:potassium:chloride symporter activity"/>
    <property type="evidence" value="ECO:0007669"/>
    <property type="project" value="TreeGrafter"/>
</dbReference>
<evidence type="ECO:0000259" key="9">
    <source>
        <dbReference type="Pfam" id="PF00324"/>
    </source>
</evidence>
<comment type="similarity">
    <text evidence="2">Belongs to the SLC12A transporter family.</text>
</comment>
<feature type="transmembrane region" description="Helical" evidence="8">
    <location>
        <begin position="403"/>
        <end position="423"/>
    </location>
</feature>
<dbReference type="InterPro" id="IPR018491">
    <property type="entry name" value="SLC12_C"/>
</dbReference>
<dbReference type="PANTHER" id="PTHR11827">
    <property type="entry name" value="SOLUTE CARRIER FAMILY 12, CATION COTRANSPORTERS"/>
    <property type="match status" value="1"/>
</dbReference>
<protein>
    <submittedName>
        <fullName evidence="11">Amino acid permease-domain-containing protein</fullName>
    </submittedName>
</protein>
<dbReference type="OrthoDB" id="2020542at2759"/>
<feature type="transmembrane region" description="Helical" evidence="8">
    <location>
        <begin position="454"/>
        <end position="472"/>
    </location>
</feature>
<dbReference type="InterPro" id="IPR004841">
    <property type="entry name" value="AA-permease/SLC12A_dom"/>
</dbReference>
<dbReference type="PANTHER" id="PTHR11827:SF72">
    <property type="entry name" value="GH08340P"/>
    <property type="match status" value="1"/>
</dbReference>